<proteinExistence type="inferred from homology"/>
<evidence type="ECO:0000256" key="4">
    <source>
        <dbReference type="ARBA" id="ARBA00035269"/>
    </source>
</evidence>
<dbReference type="InterPro" id="IPR034704">
    <property type="entry name" value="Ribosomal_bL28/bL31-like_sf"/>
</dbReference>
<organism evidence="6 7">
    <name type="scientific">Jimgerdemannia flammicorona</name>
    <dbReference type="NCBI Taxonomy" id="994334"/>
    <lineage>
        <taxon>Eukaryota</taxon>
        <taxon>Fungi</taxon>
        <taxon>Fungi incertae sedis</taxon>
        <taxon>Mucoromycota</taxon>
        <taxon>Mucoromycotina</taxon>
        <taxon>Endogonomycetes</taxon>
        <taxon>Endogonales</taxon>
        <taxon>Endogonaceae</taxon>
        <taxon>Jimgerdemannia</taxon>
    </lineage>
</organism>
<dbReference type="InterPro" id="IPR026569">
    <property type="entry name" value="Ribosomal_bL28"/>
</dbReference>
<dbReference type="InterPro" id="IPR037147">
    <property type="entry name" value="Ribosomal_bL28_sf"/>
</dbReference>
<comment type="caution">
    <text evidence="6">The sequence shown here is derived from an EMBL/GenBank/DDBJ whole genome shotgun (WGS) entry which is preliminary data.</text>
</comment>
<accession>A0A433QFX4</accession>
<protein>
    <recommendedName>
        <fullName evidence="4">Large ribosomal subunit protein bL28m</fullName>
    </recommendedName>
</protein>
<keyword evidence="2" id="KW-0689">Ribosomal protein</keyword>
<evidence type="ECO:0000256" key="1">
    <source>
        <dbReference type="ARBA" id="ARBA00008760"/>
    </source>
</evidence>
<dbReference type="Proteomes" id="UP000274822">
    <property type="component" value="Unassembled WGS sequence"/>
</dbReference>
<dbReference type="PANTHER" id="PTHR13528:SF2">
    <property type="entry name" value="LARGE RIBOSOMAL SUBUNIT PROTEIN BL28M"/>
    <property type="match status" value="1"/>
</dbReference>
<name>A0A433QFX4_9FUNG</name>
<evidence type="ECO:0000313" key="7">
    <source>
        <dbReference type="Proteomes" id="UP000274822"/>
    </source>
</evidence>
<reference evidence="6 7" key="1">
    <citation type="journal article" date="2018" name="New Phytol.">
        <title>Phylogenomics of Endogonaceae and evolution of mycorrhizas within Mucoromycota.</title>
        <authorList>
            <person name="Chang Y."/>
            <person name="Desiro A."/>
            <person name="Na H."/>
            <person name="Sandor L."/>
            <person name="Lipzen A."/>
            <person name="Clum A."/>
            <person name="Barry K."/>
            <person name="Grigoriev I.V."/>
            <person name="Martin F.M."/>
            <person name="Stajich J.E."/>
            <person name="Smith M.E."/>
            <person name="Bonito G."/>
            <person name="Spatafora J.W."/>
        </authorList>
    </citation>
    <scope>NUCLEOTIDE SEQUENCE [LARGE SCALE GENOMIC DNA]</scope>
    <source>
        <strain evidence="6 7">AD002</strain>
    </source>
</reference>
<evidence type="ECO:0000256" key="3">
    <source>
        <dbReference type="ARBA" id="ARBA00023274"/>
    </source>
</evidence>
<dbReference type="Pfam" id="PF00830">
    <property type="entry name" value="Ribosomal_L28"/>
    <property type="match status" value="1"/>
</dbReference>
<comment type="similarity">
    <text evidence="1">Belongs to the bacterial ribosomal protein bL28 family.</text>
</comment>
<dbReference type="Gene3D" id="2.30.170.40">
    <property type="entry name" value="Ribosomal protein L28/L24"/>
    <property type="match status" value="1"/>
</dbReference>
<dbReference type="FunFam" id="2.30.170.40:FF:000003">
    <property type="entry name" value="54S ribosomal protein L24"/>
    <property type="match status" value="1"/>
</dbReference>
<gene>
    <name evidence="6" type="ORF">BC938DRAFT_481628</name>
</gene>
<dbReference type="GO" id="GO:0003735">
    <property type="term" value="F:structural constituent of ribosome"/>
    <property type="evidence" value="ECO:0007669"/>
    <property type="project" value="InterPro"/>
</dbReference>
<keyword evidence="7" id="KW-1185">Reference proteome</keyword>
<dbReference type="PANTHER" id="PTHR13528">
    <property type="entry name" value="39S RIBOSOMAL PROTEIN L28, MITOCHONDRIAL"/>
    <property type="match status" value="1"/>
</dbReference>
<keyword evidence="3" id="KW-0687">Ribonucleoprotein</keyword>
<feature type="non-terminal residue" evidence="6">
    <location>
        <position position="1"/>
    </location>
</feature>
<evidence type="ECO:0000256" key="2">
    <source>
        <dbReference type="ARBA" id="ARBA00022980"/>
    </source>
</evidence>
<feature type="region of interest" description="Disordered" evidence="5">
    <location>
        <begin position="118"/>
        <end position="171"/>
    </location>
</feature>
<dbReference type="AlphaFoldDB" id="A0A433QFX4"/>
<evidence type="ECO:0000256" key="5">
    <source>
        <dbReference type="SAM" id="MobiDB-lite"/>
    </source>
</evidence>
<dbReference type="SUPFAM" id="SSF143800">
    <property type="entry name" value="L28p-like"/>
    <property type="match status" value="1"/>
</dbReference>
<dbReference type="EMBL" id="RBNJ01006338">
    <property type="protein sequence ID" value="RUS28654.1"/>
    <property type="molecule type" value="Genomic_DNA"/>
</dbReference>
<evidence type="ECO:0000313" key="6">
    <source>
        <dbReference type="EMBL" id="RUS28654.1"/>
    </source>
</evidence>
<dbReference type="GO" id="GO:0005762">
    <property type="term" value="C:mitochondrial large ribosomal subunit"/>
    <property type="evidence" value="ECO:0007669"/>
    <property type="project" value="TreeGrafter"/>
</dbReference>
<feature type="compositionally biased region" description="Basic and acidic residues" evidence="5">
    <location>
        <begin position="150"/>
        <end position="171"/>
    </location>
</feature>
<sequence>WAKHGLFGGKHIQYGNNNPFSKKKTRCRWLPNVQNKRLYSEMFNKFFGLKVMTAVLRTMDKKSGLDWYLLETKEKNLFSKKGVQMKRNLIAKINWKIIIGESSPETEMEIPFRETEMPKLEGGEGEPIFSLSEIPKLEGEEGELESGEGEASKSEDEKAKLEGGESKEGEK</sequence>